<proteinExistence type="predicted"/>
<dbReference type="AlphaFoldDB" id="A0A935IR19"/>
<dbReference type="InterPro" id="IPR001789">
    <property type="entry name" value="Sig_transdc_resp-reg_receiver"/>
</dbReference>
<keyword evidence="2" id="KW-0238">DNA-binding</keyword>
<accession>A0A935IR19</accession>
<dbReference type="GO" id="GO:0003677">
    <property type="term" value="F:DNA binding"/>
    <property type="evidence" value="ECO:0007669"/>
    <property type="project" value="UniProtKB-KW"/>
</dbReference>
<dbReference type="InterPro" id="IPR039420">
    <property type="entry name" value="WalR-like"/>
</dbReference>
<organism evidence="6 7">
    <name type="scientific">Candidatus Phosphoribacter hodrii</name>
    <dbReference type="NCBI Taxonomy" id="2953743"/>
    <lineage>
        <taxon>Bacteria</taxon>
        <taxon>Bacillati</taxon>
        <taxon>Actinomycetota</taxon>
        <taxon>Actinomycetes</taxon>
        <taxon>Micrococcales</taxon>
        <taxon>Dermatophilaceae</taxon>
        <taxon>Candidatus Phosphoribacter</taxon>
    </lineage>
</organism>
<evidence type="ECO:0000313" key="6">
    <source>
        <dbReference type="EMBL" id="MBK7274564.1"/>
    </source>
</evidence>
<sequence length="229" mass="24035">MTTPLTRAAATTAAPPGTRNQVISVVLIDDHDLVRQGIASLLSLDRSLHVVAQGASLAEGMVLARSIVADVAVIDVSLGDGSGLDLVAEFRRRHPAMGLVVLTMHQDDDTLLHALDAGASALIHKSRSAEDVIAIVHQAAASPERFSAVGLADAIRRRSSVATVRLTTRESEVLRELAAGASVAQIARALYMSESTVKTHIAKLYDKLGANNRASAVMSAMRLGLIPAP</sequence>
<evidence type="ECO:0000259" key="5">
    <source>
        <dbReference type="PROSITE" id="PS50110"/>
    </source>
</evidence>
<evidence type="ECO:0000256" key="3">
    <source>
        <dbReference type="PROSITE-ProRule" id="PRU00169"/>
    </source>
</evidence>
<dbReference type="Pfam" id="PF00196">
    <property type="entry name" value="GerE"/>
    <property type="match status" value="1"/>
</dbReference>
<comment type="caution">
    <text evidence="6">The sequence shown here is derived from an EMBL/GenBank/DDBJ whole genome shotgun (WGS) entry which is preliminary data.</text>
</comment>
<dbReference type="EMBL" id="JADJIB010000009">
    <property type="protein sequence ID" value="MBK7274564.1"/>
    <property type="molecule type" value="Genomic_DNA"/>
</dbReference>
<dbReference type="InterPro" id="IPR000792">
    <property type="entry name" value="Tscrpt_reg_LuxR_C"/>
</dbReference>
<evidence type="ECO:0000256" key="2">
    <source>
        <dbReference type="ARBA" id="ARBA00023125"/>
    </source>
</evidence>
<dbReference type="GO" id="GO:0006355">
    <property type="term" value="P:regulation of DNA-templated transcription"/>
    <property type="evidence" value="ECO:0007669"/>
    <property type="project" value="InterPro"/>
</dbReference>
<dbReference type="PRINTS" id="PR00038">
    <property type="entry name" value="HTHLUXR"/>
</dbReference>
<gene>
    <name evidence="6" type="ORF">IPI13_15895</name>
</gene>
<dbReference type="PANTHER" id="PTHR43214:SF43">
    <property type="entry name" value="TWO-COMPONENT RESPONSE REGULATOR"/>
    <property type="match status" value="1"/>
</dbReference>
<dbReference type="SMART" id="SM00421">
    <property type="entry name" value="HTH_LUXR"/>
    <property type="match status" value="1"/>
</dbReference>
<dbReference type="InterPro" id="IPR058245">
    <property type="entry name" value="NreC/VraR/RcsB-like_REC"/>
</dbReference>
<feature type="modified residue" description="4-aspartylphosphate" evidence="3">
    <location>
        <position position="75"/>
    </location>
</feature>
<dbReference type="Pfam" id="PF00072">
    <property type="entry name" value="Response_reg"/>
    <property type="match status" value="1"/>
</dbReference>
<dbReference type="InterPro" id="IPR011006">
    <property type="entry name" value="CheY-like_superfamily"/>
</dbReference>
<feature type="domain" description="Response regulatory" evidence="5">
    <location>
        <begin position="24"/>
        <end position="140"/>
    </location>
</feature>
<dbReference type="CDD" id="cd06170">
    <property type="entry name" value="LuxR_C_like"/>
    <property type="match status" value="1"/>
</dbReference>
<dbReference type="InterPro" id="IPR016032">
    <property type="entry name" value="Sig_transdc_resp-reg_C-effctor"/>
</dbReference>
<evidence type="ECO:0000259" key="4">
    <source>
        <dbReference type="PROSITE" id="PS50043"/>
    </source>
</evidence>
<reference evidence="6 7" key="1">
    <citation type="submission" date="2020-10" db="EMBL/GenBank/DDBJ databases">
        <title>Connecting structure to function with the recovery of over 1000 high-quality activated sludge metagenome-assembled genomes encoding full-length rRNA genes using long-read sequencing.</title>
        <authorList>
            <person name="Singleton C.M."/>
            <person name="Petriglieri F."/>
            <person name="Kristensen J.M."/>
            <person name="Kirkegaard R.H."/>
            <person name="Michaelsen T.Y."/>
            <person name="Andersen M.H."/>
            <person name="Karst S.M."/>
            <person name="Dueholm M.S."/>
            <person name="Nielsen P.H."/>
            <person name="Albertsen M."/>
        </authorList>
    </citation>
    <scope>NUCLEOTIDE SEQUENCE [LARGE SCALE GENOMIC DNA]</scope>
    <source>
        <strain evidence="6">Ega_18-Q3-R5-49_MAXAC.001</strain>
    </source>
</reference>
<dbReference type="Proteomes" id="UP000726105">
    <property type="component" value="Unassembled WGS sequence"/>
</dbReference>
<dbReference type="SUPFAM" id="SSF52172">
    <property type="entry name" value="CheY-like"/>
    <property type="match status" value="1"/>
</dbReference>
<dbReference type="PROSITE" id="PS50043">
    <property type="entry name" value="HTH_LUXR_2"/>
    <property type="match status" value="1"/>
</dbReference>
<keyword evidence="1 3" id="KW-0597">Phosphoprotein</keyword>
<feature type="domain" description="HTH luxR-type" evidence="4">
    <location>
        <begin position="159"/>
        <end position="224"/>
    </location>
</feature>
<protein>
    <submittedName>
        <fullName evidence="6">Response regulator transcription factor</fullName>
    </submittedName>
</protein>
<dbReference type="PANTHER" id="PTHR43214">
    <property type="entry name" value="TWO-COMPONENT RESPONSE REGULATOR"/>
    <property type="match status" value="1"/>
</dbReference>
<evidence type="ECO:0000256" key="1">
    <source>
        <dbReference type="ARBA" id="ARBA00022553"/>
    </source>
</evidence>
<dbReference type="SMART" id="SM00448">
    <property type="entry name" value="REC"/>
    <property type="match status" value="1"/>
</dbReference>
<dbReference type="CDD" id="cd17535">
    <property type="entry name" value="REC_NarL-like"/>
    <property type="match status" value="1"/>
</dbReference>
<dbReference type="GO" id="GO:0000160">
    <property type="term" value="P:phosphorelay signal transduction system"/>
    <property type="evidence" value="ECO:0007669"/>
    <property type="project" value="InterPro"/>
</dbReference>
<dbReference type="PROSITE" id="PS50110">
    <property type="entry name" value="RESPONSE_REGULATORY"/>
    <property type="match status" value="1"/>
</dbReference>
<evidence type="ECO:0000313" key="7">
    <source>
        <dbReference type="Proteomes" id="UP000726105"/>
    </source>
</evidence>
<dbReference type="SUPFAM" id="SSF46894">
    <property type="entry name" value="C-terminal effector domain of the bipartite response regulators"/>
    <property type="match status" value="1"/>
</dbReference>
<dbReference type="Gene3D" id="3.40.50.2300">
    <property type="match status" value="1"/>
</dbReference>
<name>A0A935IR19_9MICO</name>